<dbReference type="EMBL" id="CP029287">
    <property type="protein sequence ID" value="AWS00516.1"/>
    <property type="molecule type" value="Genomic_DNA"/>
</dbReference>
<dbReference type="OrthoDB" id="39312at2157"/>
<evidence type="ECO:0000256" key="2">
    <source>
        <dbReference type="ARBA" id="ARBA00022598"/>
    </source>
</evidence>
<reference evidence="13" key="2">
    <citation type="submission" date="2020-03" db="EMBL/GenBank/DDBJ databases">
        <title>Complete Genome Sequences of Extremely Thermoacidophilic, Metal-Mobilizing Type-Strain Members of the Archaeal Family Sulfolobaceae: Acidianus brierleyi DSM-1651T, Acidianus sulfidivorans DSM-18786T, Metallosphaera hakonensis DSM-7519T, and Metallosphaera prunae DSM-10039T.</title>
        <authorList>
            <person name="Counts J.A."/>
            <person name="Kelly R.M."/>
        </authorList>
    </citation>
    <scope>NUCLEOTIDE SEQUENCE [LARGE SCALE GENOMIC DNA]</scope>
    <source>
        <strain evidence="13">HO1-1</strain>
    </source>
</reference>
<evidence type="ECO:0000256" key="9">
    <source>
        <dbReference type="RuleBase" id="RU003811"/>
    </source>
</evidence>
<dbReference type="Gene3D" id="3.40.50.620">
    <property type="entry name" value="HUPs"/>
    <property type="match status" value="1"/>
</dbReference>
<evidence type="ECO:0000256" key="4">
    <source>
        <dbReference type="ARBA" id="ARBA00022741"/>
    </source>
</evidence>
<dbReference type="PANTHER" id="PTHR23090:SF9">
    <property type="entry name" value="GLUTAMINE-DEPENDENT NAD(+) SYNTHETASE"/>
    <property type="match status" value="1"/>
</dbReference>
<dbReference type="KEGG" id="mhk:DFR87_03325"/>
<feature type="binding site" description="in other chain" evidence="8">
    <location>
        <position position="123"/>
    </location>
    <ligand>
        <name>deamido-NAD(+)</name>
        <dbReference type="ChEBI" id="CHEBI:58437"/>
        <note>ligand shared between two neighboring subunits</note>
    </ligand>
</feature>
<dbReference type="Pfam" id="PF02540">
    <property type="entry name" value="NAD_synthase"/>
    <property type="match status" value="1"/>
</dbReference>
<evidence type="ECO:0000256" key="10">
    <source>
        <dbReference type="RuleBase" id="RU003812"/>
    </source>
</evidence>
<evidence type="ECO:0000256" key="8">
    <source>
        <dbReference type="HAMAP-Rule" id="MF_00193"/>
    </source>
</evidence>
<dbReference type="GO" id="GO:0046872">
    <property type="term" value="F:metal ion binding"/>
    <property type="evidence" value="ECO:0007669"/>
    <property type="project" value="UniProtKB-KW"/>
</dbReference>
<dbReference type="HAMAP" id="MF_00193">
    <property type="entry name" value="NadE_ammonia_dep"/>
    <property type="match status" value="1"/>
</dbReference>
<dbReference type="GO" id="GO:0004359">
    <property type="term" value="F:glutaminase activity"/>
    <property type="evidence" value="ECO:0007669"/>
    <property type="project" value="InterPro"/>
</dbReference>
<keyword evidence="13" id="KW-1185">Reference proteome</keyword>
<dbReference type="InterPro" id="IPR022926">
    <property type="entry name" value="NH(3)-dep_NAD(+)_synth"/>
</dbReference>
<comment type="pathway">
    <text evidence="8">Cofactor biosynthesis; NAD(+) biosynthesis; NAD(+) from deamido-NAD(+) (ammonia route): step 1/1.</text>
</comment>
<dbReference type="AlphaFoldDB" id="A0A2U9IXA1"/>
<gene>
    <name evidence="8" type="primary">nadE</name>
    <name evidence="12" type="ORF">DFR87_03325</name>
</gene>
<dbReference type="RefSeq" id="WP_110369731.1">
    <property type="nucleotide sequence ID" value="NZ_CP029287.2"/>
</dbReference>
<reference evidence="13" key="3">
    <citation type="submission" date="2020-03" db="EMBL/GenBank/DDBJ databases">
        <title>Sequencing and Assembly of Multiple Reported Metal-Biooxidizing Members of the Extremely Thermoacidophilic Archaeal Family Sulfolobaceae.</title>
        <authorList>
            <person name="Counts J.A."/>
            <person name="Kelly R.M."/>
        </authorList>
    </citation>
    <scope>NUCLEOTIDE SEQUENCE [LARGE SCALE GENOMIC DNA]</scope>
    <source>
        <strain evidence="13">HO1-1</strain>
    </source>
</reference>
<feature type="binding site" description="in other chain" evidence="8">
    <location>
        <begin position="253"/>
        <end position="254"/>
    </location>
    <ligand>
        <name>deamido-NAD(+)</name>
        <dbReference type="ChEBI" id="CHEBI:58437"/>
        <note>ligand shared between two neighboring subunits</note>
    </ligand>
</feature>
<dbReference type="SUPFAM" id="SSF52402">
    <property type="entry name" value="Adenine nucleotide alpha hydrolases-like"/>
    <property type="match status" value="1"/>
</dbReference>
<dbReference type="CDD" id="cd00553">
    <property type="entry name" value="NAD_synthase"/>
    <property type="match status" value="1"/>
</dbReference>
<feature type="binding site" evidence="8">
    <location>
        <position position="194"/>
    </location>
    <ligand>
        <name>ATP</name>
        <dbReference type="ChEBI" id="CHEBI:30616"/>
    </ligand>
</feature>
<dbReference type="NCBIfam" id="TIGR00552">
    <property type="entry name" value="nadE"/>
    <property type="match status" value="1"/>
</dbReference>
<dbReference type="GO" id="GO:0005524">
    <property type="term" value="F:ATP binding"/>
    <property type="evidence" value="ECO:0007669"/>
    <property type="project" value="UniProtKB-UniRule"/>
</dbReference>
<evidence type="ECO:0000313" key="13">
    <source>
        <dbReference type="Proteomes" id="UP000247586"/>
    </source>
</evidence>
<dbReference type="GO" id="GO:0005737">
    <property type="term" value="C:cytoplasm"/>
    <property type="evidence" value="ECO:0007669"/>
    <property type="project" value="InterPro"/>
</dbReference>
<evidence type="ECO:0000256" key="6">
    <source>
        <dbReference type="ARBA" id="ARBA00022842"/>
    </source>
</evidence>
<comment type="subunit">
    <text evidence="8">Homodimer.</text>
</comment>
<dbReference type="PANTHER" id="PTHR23090">
    <property type="entry name" value="NH 3 /GLUTAMINE-DEPENDENT NAD + SYNTHETASE"/>
    <property type="match status" value="1"/>
</dbReference>
<dbReference type="STRING" id="1293036.GCA_001315825_01668"/>
<feature type="binding site" evidence="8">
    <location>
        <begin position="41"/>
        <end position="48"/>
    </location>
    <ligand>
        <name>ATP</name>
        <dbReference type="ChEBI" id="CHEBI:30616"/>
    </ligand>
</feature>
<sequence length="265" mass="29423">MQENLSIKGYLDLDYGEVSRFLVEKLRDYIKESGKKGGVVGVSGGVDSAVTAALLTRATANFHFLIMPSRSTPSTDIEDALLLTEMLNGKGKTTTIWIDDLVDRFSKLTEVDDRLIQGNIKARTRMILLYAVAQKLDYLVVGTGDKSELLLGYFTKYGDGGVDVLPIGDLFKTQVRKLGEYLNLPANIVKKPSSPALWEGQKAEDELGVRYEVADPILYLIEKGRTEREISAELGVDLGLVAKIKEMIRKSEHKRMPPTIFKLPV</sequence>
<dbReference type="InterPro" id="IPR014729">
    <property type="entry name" value="Rossmann-like_a/b/a_fold"/>
</dbReference>
<dbReference type="GeneID" id="36834341"/>
<evidence type="ECO:0000313" key="12">
    <source>
        <dbReference type="EMBL" id="AWS00516.1"/>
    </source>
</evidence>
<dbReference type="GO" id="GO:0008795">
    <property type="term" value="F:NAD+ synthase activity"/>
    <property type="evidence" value="ECO:0007669"/>
    <property type="project" value="UniProtKB-UniRule"/>
</dbReference>
<reference evidence="12 13" key="1">
    <citation type="submission" date="2018-05" db="EMBL/GenBank/DDBJ databases">
        <title>Complete Genome Sequences of Extremely Thermoacidophilic, Metal-Mobilizing Type-Strain Members of the Archaeal Family Sulfolobaceae: Acidianus brierleyi DSM-1651T, Acidianus sulfidivorans DSM-18786T, Metallosphaera hakonensis DSM-7519T, and Metallosphaera prunae DSM-10039T.</title>
        <authorList>
            <person name="Counts J.A."/>
            <person name="Kelly R.M."/>
        </authorList>
    </citation>
    <scope>NUCLEOTIDE SEQUENCE [LARGE SCALE GENOMIC DNA]</scope>
    <source>
        <strain evidence="12 13">HO1-1</strain>
    </source>
</reference>
<keyword evidence="2 8" id="KW-0436">Ligase</keyword>
<keyword evidence="5 8" id="KW-0067">ATP-binding</keyword>
<keyword evidence="6 8" id="KW-0460">Magnesium</keyword>
<dbReference type="NCBIfam" id="NF010587">
    <property type="entry name" value="PRK13980.1"/>
    <property type="match status" value="1"/>
</dbReference>
<dbReference type="InterPro" id="IPR022310">
    <property type="entry name" value="NAD/GMP_synthase"/>
</dbReference>
<feature type="binding site" evidence="8">
    <location>
        <position position="148"/>
    </location>
    <ligand>
        <name>Mg(2+)</name>
        <dbReference type="ChEBI" id="CHEBI:18420"/>
    </ligand>
</feature>
<feature type="binding site" evidence="8">
    <location>
        <position position="47"/>
    </location>
    <ligand>
        <name>Mg(2+)</name>
        <dbReference type="ChEBI" id="CHEBI:18420"/>
    </ligand>
</feature>
<feature type="domain" description="NAD/GMP synthase" evidence="11">
    <location>
        <begin position="22"/>
        <end position="258"/>
    </location>
</feature>
<dbReference type="EC" id="6.3.1.5" evidence="8 10"/>
<comment type="catalytic activity">
    <reaction evidence="8 10">
        <text>deamido-NAD(+) + NH4(+) + ATP = AMP + diphosphate + NAD(+) + H(+)</text>
        <dbReference type="Rhea" id="RHEA:21188"/>
        <dbReference type="ChEBI" id="CHEBI:15378"/>
        <dbReference type="ChEBI" id="CHEBI:28938"/>
        <dbReference type="ChEBI" id="CHEBI:30616"/>
        <dbReference type="ChEBI" id="CHEBI:33019"/>
        <dbReference type="ChEBI" id="CHEBI:57540"/>
        <dbReference type="ChEBI" id="CHEBI:58437"/>
        <dbReference type="ChEBI" id="CHEBI:456215"/>
        <dbReference type="EC" id="6.3.1.5"/>
    </reaction>
</comment>
<evidence type="ECO:0000256" key="1">
    <source>
        <dbReference type="ARBA" id="ARBA00005859"/>
    </source>
</evidence>
<feature type="binding site" description="in other chain" evidence="8">
    <location>
        <position position="156"/>
    </location>
    <ligand>
        <name>deamido-NAD(+)</name>
        <dbReference type="ChEBI" id="CHEBI:58437"/>
        <note>ligand shared between two neighboring subunits</note>
    </ligand>
</feature>
<name>A0A2U9IXA1_9CREN</name>
<dbReference type="GO" id="GO:0009435">
    <property type="term" value="P:NAD+ biosynthetic process"/>
    <property type="evidence" value="ECO:0007669"/>
    <property type="project" value="UniProtKB-UniRule"/>
</dbReference>
<dbReference type="Proteomes" id="UP000247586">
    <property type="component" value="Chromosome"/>
</dbReference>
<protein>
    <recommendedName>
        <fullName evidence="8 10">NH(3)-dependent NAD(+) synthetase</fullName>
        <ecNumber evidence="8 10">6.3.1.5</ecNumber>
    </recommendedName>
</protein>
<keyword evidence="7 8" id="KW-0520">NAD</keyword>
<keyword evidence="4 8" id="KW-0547">Nucleotide-binding</keyword>
<comment type="similarity">
    <text evidence="1 8 9">Belongs to the NAD synthetase family.</text>
</comment>
<dbReference type="FunFam" id="3.40.50.620:FF:000106">
    <property type="entry name" value="Glutamine-dependent NAD(+) synthetase"/>
    <property type="match status" value="1"/>
</dbReference>
<feature type="binding site" evidence="8">
    <location>
        <position position="143"/>
    </location>
    <ligand>
        <name>ATP</name>
        <dbReference type="ChEBI" id="CHEBI:30616"/>
    </ligand>
</feature>
<evidence type="ECO:0000256" key="7">
    <source>
        <dbReference type="ARBA" id="ARBA00023027"/>
    </source>
</evidence>
<feature type="binding site" evidence="8">
    <location>
        <position position="172"/>
    </location>
    <ligand>
        <name>ATP</name>
        <dbReference type="ChEBI" id="CHEBI:30616"/>
    </ligand>
</feature>
<dbReference type="GO" id="GO:0003952">
    <property type="term" value="F:NAD+ synthase (glutamine-hydrolyzing) activity"/>
    <property type="evidence" value="ECO:0007669"/>
    <property type="project" value="InterPro"/>
</dbReference>
<evidence type="ECO:0000256" key="3">
    <source>
        <dbReference type="ARBA" id="ARBA00022723"/>
    </source>
</evidence>
<evidence type="ECO:0000256" key="5">
    <source>
        <dbReference type="ARBA" id="ARBA00022840"/>
    </source>
</evidence>
<dbReference type="UniPathway" id="UPA00253">
    <property type="reaction ID" value="UER00333"/>
</dbReference>
<organism evidence="12 13">
    <name type="scientific">Metallosphaera hakonensis JCM 8857 = DSM 7519</name>
    <dbReference type="NCBI Taxonomy" id="1293036"/>
    <lineage>
        <taxon>Archaea</taxon>
        <taxon>Thermoproteota</taxon>
        <taxon>Thermoprotei</taxon>
        <taxon>Sulfolobales</taxon>
        <taxon>Sulfolobaceae</taxon>
        <taxon>Metallosphaera</taxon>
    </lineage>
</organism>
<accession>A0A2U9IXA1</accession>
<evidence type="ECO:0000259" key="11">
    <source>
        <dbReference type="Pfam" id="PF02540"/>
    </source>
</evidence>
<proteinExistence type="inferred from homology"/>
<keyword evidence="3 8" id="KW-0479">Metal-binding</keyword>
<feature type="binding site" evidence="8">
    <location>
        <position position="163"/>
    </location>
    <ligand>
        <name>deamido-NAD(+)</name>
        <dbReference type="ChEBI" id="CHEBI:58437"/>
        <note>ligand shared between two neighboring subunits</note>
    </ligand>
</feature>
<dbReference type="InterPro" id="IPR003694">
    <property type="entry name" value="NAD_synthase"/>
</dbReference>
<comment type="function">
    <text evidence="8">Catalyzes the ATP-dependent amidation of deamido-NAD to form NAD. Uses ammonia as a nitrogen source.</text>
</comment>